<feature type="domain" description="Solute-binding protein family 3/N-terminal" evidence="1">
    <location>
        <begin position="17"/>
        <end position="237"/>
    </location>
</feature>
<dbReference type="InterPro" id="IPR001638">
    <property type="entry name" value="Solute-binding_3/MltF_N"/>
</dbReference>
<evidence type="ECO:0000313" key="2">
    <source>
        <dbReference type="EMBL" id="MBC3831840.1"/>
    </source>
</evidence>
<dbReference type="Pfam" id="PF00497">
    <property type="entry name" value="SBP_bac_3"/>
    <property type="match status" value="1"/>
</dbReference>
<reference evidence="2 3" key="1">
    <citation type="submission" date="2020-08" db="EMBL/GenBank/DDBJ databases">
        <title>Novel species isolated from subtropical streams in China.</title>
        <authorList>
            <person name="Lu H."/>
        </authorList>
    </citation>
    <scope>NUCLEOTIDE SEQUENCE [LARGE SCALE GENOMIC DNA]</scope>
    <source>
        <strain evidence="2 3">KCTC 52442</strain>
    </source>
</reference>
<dbReference type="Proteomes" id="UP000643610">
    <property type="component" value="Unassembled WGS sequence"/>
</dbReference>
<protein>
    <submittedName>
        <fullName evidence="2">Transporter substrate-binding domain-containing protein</fullName>
    </submittedName>
</protein>
<keyword evidence="3" id="KW-1185">Reference proteome</keyword>
<dbReference type="RefSeq" id="WP_186890867.1">
    <property type="nucleotide sequence ID" value="NZ_JACOFU010000003.1"/>
</dbReference>
<dbReference type="SMART" id="SM00062">
    <property type="entry name" value="PBPb"/>
    <property type="match status" value="1"/>
</dbReference>
<evidence type="ECO:0000313" key="3">
    <source>
        <dbReference type="Proteomes" id="UP000643610"/>
    </source>
</evidence>
<comment type="caution">
    <text evidence="2">The sequence shown here is derived from an EMBL/GenBank/DDBJ whole genome shotgun (WGS) entry which is preliminary data.</text>
</comment>
<dbReference type="SUPFAM" id="SSF53850">
    <property type="entry name" value="Periplasmic binding protein-like II"/>
    <property type="match status" value="1"/>
</dbReference>
<accession>A0ABR6XQR5</accession>
<gene>
    <name evidence="2" type="ORF">H8K33_09995</name>
</gene>
<evidence type="ECO:0000259" key="1">
    <source>
        <dbReference type="SMART" id="SM00062"/>
    </source>
</evidence>
<sequence length="237" mass="26903">MAVIVIRTAAQESSEPKYISIHHDGRPAIGGICVDIFRAIEKRTPEIQFSGDQVWMPRLRIDANFINNRIDAICGVQNIDRNTAQYKLLSTPLFSVDYLLAVRADDPIEVNSWEDIRALGNDGTILVIRGFGIVDILQDIGGLKIDNGATSSLSNLRKLLAGRGRFYCHRSPGIKNSINREGFEKQVRLLENPKLSEKFYMGLRKDLPEKQIKMINDALIFLQKSGELKRIFDRYRE</sequence>
<dbReference type="Gene3D" id="3.40.190.10">
    <property type="entry name" value="Periplasmic binding protein-like II"/>
    <property type="match status" value="2"/>
</dbReference>
<dbReference type="EMBL" id="JACOFU010000003">
    <property type="protein sequence ID" value="MBC3831840.1"/>
    <property type="molecule type" value="Genomic_DNA"/>
</dbReference>
<proteinExistence type="predicted"/>
<organism evidence="2 3">
    <name type="scientific">Undibacterium amnicola</name>
    <dbReference type="NCBI Taxonomy" id="1834038"/>
    <lineage>
        <taxon>Bacteria</taxon>
        <taxon>Pseudomonadati</taxon>
        <taxon>Pseudomonadota</taxon>
        <taxon>Betaproteobacteria</taxon>
        <taxon>Burkholderiales</taxon>
        <taxon>Oxalobacteraceae</taxon>
        <taxon>Undibacterium</taxon>
    </lineage>
</organism>
<name>A0ABR6XQR5_9BURK</name>